<proteinExistence type="inferred from homology"/>
<dbReference type="InterPro" id="IPR023828">
    <property type="entry name" value="Peptidase_S8_Ser-AS"/>
</dbReference>
<feature type="chain" id="PRO_5032765510" evidence="6">
    <location>
        <begin position="26"/>
        <end position="458"/>
    </location>
</feature>
<sequence length="458" mass="46231">MALKKNLIHSLVAAACAAAALPAMAADYVLQAAQWGAAQDAAVQAAGGKARFSHASGVAVVESERADFLSQVLASGAIQSGAPDRVAQFTPNVKSFDMPVDASGVPAVISDAFYPYIQWAPQSVKAPQAWGLGYTGKGVRVAVIDGAVWGSHPDLAANVDTAAARSFVAGAPGSCQVKWDCDTGTAWHGTHVAGIIAAPANGLGVVGIAPEATIVPVKALHSGSGSFGAIISAILYAAGEGRADIINMSLGADFNRGDRDAAELVAAMNKAINTATRQGVLVISAAGNDGYDLDHSGNLITTPAMSGNGLAVSSTGPLGFAMGATNTRRISSYTNYGSSMISVAAPGGDFALEGNAPCMLPRANGSPVVIPCWAFDMVISTVRGSGGPGTGSYSWMAGTSMAAPAASAVAALIKQKYPGASVGALKNMLMNSTDDEGKKGHDPYYGRGFVNALKAVSQ</sequence>
<feature type="active site" description="Charge relay system" evidence="5">
    <location>
        <position position="188"/>
    </location>
</feature>
<comment type="caution">
    <text evidence="8">The sequence shown here is derived from an EMBL/GenBank/DDBJ whole genome shotgun (WGS) entry which is preliminary data.</text>
</comment>
<dbReference type="PROSITE" id="PS51892">
    <property type="entry name" value="SUBTILASE"/>
    <property type="match status" value="1"/>
</dbReference>
<evidence type="ECO:0000256" key="5">
    <source>
        <dbReference type="PROSITE-ProRule" id="PRU01240"/>
    </source>
</evidence>
<protein>
    <submittedName>
        <fullName evidence="8">Subtilisin family serine protease</fullName>
    </submittedName>
</protein>
<dbReference type="EMBL" id="JACHHO010000004">
    <property type="protein sequence ID" value="MBB5205427.1"/>
    <property type="molecule type" value="Genomic_DNA"/>
</dbReference>
<dbReference type="PROSITE" id="PS00137">
    <property type="entry name" value="SUBTILASE_HIS"/>
    <property type="match status" value="1"/>
</dbReference>
<evidence type="ECO:0000313" key="8">
    <source>
        <dbReference type="EMBL" id="MBB5205427.1"/>
    </source>
</evidence>
<dbReference type="InterPro" id="IPR000209">
    <property type="entry name" value="Peptidase_S8/S53_dom"/>
</dbReference>
<dbReference type="OrthoDB" id="5760545at2"/>
<accession>A0A840S2K6</accession>
<dbReference type="AlphaFoldDB" id="A0A840S2K6"/>
<evidence type="ECO:0000256" key="1">
    <source>
        <dbReference type="ARBA" id="ARBA00011073"/>
    </source>
</evidence>
<keyword evidence="2 5" id="KW-0645">Protease</keyword>
<dbReference type="PROSITE" id="PS00138">
    <property type="entry name" value="SUBTILASE_SER"/>
    <property type="match status" value="1"/>
</dbReference>
<dbReference type="RefSeq" id="WP_138856641.1">
    <property type="nucleotide sequence ID" value="NZ_CP040709.1"/>
</dbReference>
<keyword evidence="4 5" id="KW-0720">Serine protease</keyword>
<evidence type="ECO:0000256" key="2">
    <source>
        <dbReference type="ARBA" id="ARBA00022670"/>
    </source>
</evidence>
<dbReference type="PANTHER" id="PTHR43806">
    <property type="entry name" value="PEPTIDASE S8"/>
    <property type="match status" value="1"/>
</dbReference>
<dbReference type="InterPro" id="IPR036852">
    <property type="entry name" value="Peptidase_S8/S53_dom_sf"/>
</dbReference>
<evidence type="ECO:0000256" key="6">
    <source>
        <dbReference type="SAM" id="SignalP"/>
    </source>
</evidence>
<feature type="signal peptide" evidence="6">
    <location>
        <begin position="1"/>
        <end position="25"/>
    </location>
</feature>
<keyword evidence="3 5" id="KW-0378">Hydrolase</keyword>
<dbReference type="PRINTS" id="PR00723">
    <property type="entry name" value="SUBTILISIN"/>
</dbReference>
<organism evidence="8 9">
    <name type="scientific">Inhella inkyongensis</name>
    <dbReference type="NCBI Taxonomy" id="392593"/>
    <lineage>
        <taxon>Bacteria</taxon>
        <taxon>Pseudomonadati</taxon>
        <taxon>Pseudomonadota</taxon>
        <taxon>Betaproteobacteria</taxon>
        <taxon>Burkholderiales</taxon>
        <taxon>Sphaerotilaceae</taxon>
        <taxon>Inhella</taxon>
    </lineage>
</organism>
<reference evidence="8 9" key="1">
    <citation type="submission" date="2020-08" db="EMBL/GenBank/DDBJ databases">
        <title>Genomic Encyclopedia of Type Strains, Phase IV (KMG-IV): sequencing the most valuable type-strain genomes for metagenomic binning, comparative biology and taxonomic classification.</title>
        <authorList>
            <person name="Goeker M."/>
        </authorList>
    </citation>
    <scope>NUCLEOTIDE SEQUENCE [LARGE SCALE GENOMIC DNA]</scope>
    <source>
        <strain evidence="8 9">DSM 23958</strain>
    </source>
</reference>
<evidence type="ECO:0000256" key="3">
    <source>
        <dbReference type="ARBA" id="ARBA00022801"/>
    </source>
</evidence>
<dbReference type="InterPro" id="IPR015500">
    <property type="entry name" value="Peptidase_S8_subtilisin-rel"/>
</dbReference>
<gene>
    <name evidence="8" type="ORF">HNQ51_002746</name>
</gene>
<evidence type="ECO:0000256" key="4">
    <source>
        <dbReference type="ARBA" id="ARBA00022825"/>
    </source>
</evidence>
<dbReference type="Pfam" id="PF00082">
    <property type="entry name" value="Peptidase_S8"/>
    <property type="match status" value="1"/>
</dbReference>
<feature type="active site" description="Charge relay system" evidence="5">
    <location>
        <position position="145"/>
    </location>
</feature>
<dbReference type="Gene3D" id="3.40.50.200">
    <property type="entry name" value="Peptidase S8/S53 domain"/>
    <property type="match status" value="1"/>
</dbReference>
<evidence type="ECO:0000313" key="9">
    <source>
        <dbReference type="Proteomes" id="UP000554837"/>
    </source>
</evidence>
<dbReference type="PROSITE" id="PS51257">
    <property type="entry name" value="PROKAR_LIPOPROTEIN"/>
    <property type="match status" value="1"/>
</dbReference>
<feature type="active site" description="Charge relay system" evidence="5">
    <location>
        <position position="400"/>
    </location>
</feature>
<dbReference type="GO" id="GO:0006508">
    <property type="term" value="P:proteolysis"/>
    <property type="evidence" value="ECO:0007669"/>
    <property type="project" value="UniProtKB-KW"/>
</dbReference>
<keyword evidence="9" id="KW-1185">Reference proteome</keyword>
<comment type="similarity">
    <text evidence="1 5">Belongs to the peptidase S8 family.</text>
</comment>
<dbReference type="InterPro" id="IPR022398">
    <property type="entry name" value="Peptidase_S8_His-AS"/>
</dbReference>
<feature type="domain" description="Peptidase S8/S53" evidence="7">
    <location>
        <begin position="136"/>
        <end position="448"/>
    </location>
</feature>
<evidence type="ECO:0000259" key="7">
    <source>
        <dbReference type="Pfam" id="PF00082"/>
    </source>
</evidence>
<name>A0A840S2K6_9BURK</name>
<dbReference type="InterPro" id="IPR050131">
    <property type="entry name" value="Peptidase_S8_subtilisin-like"/>
</dbReference>
<dbReference type="PANTHER" id="PTHR43806:SF11">
    <property type="entry name" value="CEREVISIN-RELATED"/>
    <property type="match status" value="1"/>
</dbReference>
<keyword evidence="6" id="KW-0732">Signal</keyword>
<dbReference type="Proteomes" id="UP000554837">
    <property type="component" value="Unassembled WGS sequence"/>
</dbReference>
<dbReference type="GO" id="GO:0004252">
    <property type="term" value="F:serine-type endopeptidase activity"/>
    <property type="evidence" value="ECO:0007669"/>
    <property type="project" value="UniProtKB-UniRule"/>
</dbReference>
<dbReference type="SUPFAM" id="SSF52743">
    <property type="entry name" value="Subtilisin-like"/>
    <property type="match status" value="1"/>
</dbReference>